<dbReference type="GO" id="GO:0032259">
    <property type="term" value="P:methylation"/>
    <property type="evidence" value="ECO:0007669"/>
    <property type="project" value="UniProtKB-KW"/>
</dbReference>
<dbReference type="EMBL" id="AP011799">
    <property type="protein sequence ID" value="BAL58283.1"/>
    <property type="molecule type" value="Genomic_DNA"/>
</dbReference>
<evidence type="ECO:0000256" key="3">
    <source>
        <dbReference type="ARBA" id="ARBA00022691"/>
    </source>
</evidence>
<dbReference type="InterPro" id="IPR041698">
    <property type="entry name" value="Methyltransf_25"/>
</dbReference>
<dbReference type="Pfam" id="PF13649">
    <property type="entry name" value="Methyltransf_25"/>
    <property type="match status" value="1"/>
</dbReference>
<dbReference type="GO" id="GO:0008168">
    <property type="term" value="F:methyltransferase activity"/>
    <property type="evidence" value="ECO:0007669"/>
    <property type="project" value="UniProtKB-KW"/>
</dbReference>
<dbReference type="PANTHER" id="PTHR43464">
    <property type="entry name" value="METHYLTRANSFERASE"/>
    <property type="match status" value="1"/>
</dbReference>
<keyword evidence="1 5" id="KW-0489">Methyltransferase</keyword>
<evidence type="ECO:0000313" key="5">
    <source>
        <dbReference type="EMBL" id="BAL58283.1"/>
    </source>
</evidence>
<organism evidence="5">
    <name type="scientific">uncultured Chloroflexota bacterium</name>
    <dbReference type="NCBI Taxonomy" id="166587"/>
    <lineage>
        <taxon>Bacteria</taxon>
        <taxon>Bacillati</taxon>
        <taxon>Chloroflexota</taxon>
        <taxon>environmental samples</taxon>
    </lineage>
</organism>
<keyword evidence="3" id="KW-0949">S-adenosyl-L-methionine</keyword>
<dbReference type="CDD" id="cd02440">
    <property type="entry name" value="AdoMet_MTases"/>
    <property type="match status" value="1"/>
</dbReference>
<reference evidence="5" key="1">
    <citation type="journal article" date="2005" name="Environ. Microbiol.">
        <title>Genetic and functional properties of uncultivated thermophilic crenarchaeotes from a subsurface gold mine as revealed by analysis of genome fragments.</title>
        <authorList>
            <person name="Nunoura T."/>
            <person name="Hirayama H."/>
            <person name="Takami H."/>
            <person name="Oida H."/>
            <person name="Nishi S."/>
            <person name="Shimamura S."/>
            <person name="Suzuki Y."/>
            <person name="Inagaki F."/>
            <person name="Takai K."/>
            <person name="Nealson K.H."/>
            <person name="Horikoshi K."/>
        </authorList>
    </citation>
    <scope>NUCLEOTIDE SEQUENCE</scope>
</reference>
<sequence>MNPAMLHRLSFHFWYYFRPPWDKGISPPELLEFIARHPPGRAIDLGCGSGTNVITLARHGWQVTGVDFAPRAIALARRKLRQASLQAELHVADVTRLEGVDGPFDLALDVGCFHGVLDRRAYLHQLQRILRPGAHWLLYGFFRPAGPAQFQGIDRLFALLQSRVPAGISSSDLEAIQQSGFTLLWRKDGSDRRGRPSAWFLFQKG</sequence>
<accession>H5SQ47</accession>
<keyword evidence="2 5" id="KW-0808">Transferase</keyword>
<dbReference type="SUPFAM" id="SSF53335">
    <property type="entry name" value="S-adenosyl-L-methionine-dependent methyltransferases"/>
    <property type="match status" value="1"/>
</dbReference>
<evidence type="ECO:0000256" key="1">
    <source>
        <dbReference type="ARBA" id="ARBA00022603"/>
    </source>
</evidence>
<feature type="domain" description="Methyltransferase" evidence="4">
    <location>
        <begin position="43"/>
        <end position="133"/>
    </location>
</feature>
<evidence type="ECO:0000256" key="2">
    <source>
        <dbReference type="ARBA" id="ARBA00022679"/>
    </source>
</evidence>
<dbReference type="Gene3D" id="3.40.50.150">
    <property type="entry name" value="Vaccinia Virus protein VP39"/>
    <property type="match status" value="1"/>
</dbReference>
<dbReference type="AlphaFoldDB" id="H5SQ47"/>
<protein>
    <submittedName>
        <fullName evidence="5">Methyltransferase type 11</fullName>
    </submittedName>
</protein>
<dbReference type="InterPro" id="IPR029063">
    <property type="entry name" value="SAM-dependent_MTases_sf"/>
</dbReference>
<name>H5SQ47_9CHLR</name>
<reference evidence="5" key="2">
    <citation type="journal article" date="2012" name="PLoS ONE">
        <title>A Deeply Branching Thermophilic Bacterium with an Ancient Acetyl-CoA Pathway Dominates a Subsurface Ecosystem.</title>
        <authorList>
            <person name="Takami H."/>
            <person name="Noguchi H."/>
            <person name="Takaki Y."/>
            <person name="Uchiyama I."/>
            <person name="Toyoda A."/>
            <person name="Nishi S."/>
            <person name="Chee G.-J."/>
            <person name="Arai W."/>
            <person name="Nunoura T."/>
            <person name="Itoh T."/>
            <person name="Hattori M."/>
            <person name="Takai K."/>
        </authorList>
    </citation>
    <scope>NUCLEOTIDE SEQUENCE</scope>
</reference>
<dbReference type="PANTHER" id="PTHR43464:SF19">
    <property type="entry name" value="UBIQUINONE BIOSYNTHESIS O-METHYLTRANSFERASE, MITOCHONDRIAL"/>
    <property type="match status" value="1"/>
</dbReference>
<evidence type="ECO:0000259" key="4">
    <source>
        <dbReference type="Pfam" id="PF13649"/>
    </source>
</evidence>
<gene>
    <name evidence="5" type="ORF">HGMM_F55G01C11</name>
</gene>
<proteinExistence type="predicted"/>